<evidence type="ECO:0000256" key="1">
    <source>
        <dbReference type="SAM" id="MobiDB-lite"/>
    </source>
</evidence>
<evidence type="ECO:0000313" key="3">
    <source>
        <dbReference type="Proteomes" id="UP000255050"/>
    </source>
</evidence>
<feature type="region of interest" description="Disordered" evidence="1">
    <location>
        <begin position="1"/>
        <end position="117"/>
    </location>
</feature>
<name>A0A7H4LUW6_9ENTR</name>
<feature type="compositionally biased region" description="Polar residues" evidence="1">
    <location>
        <begin position="106"/>
        <end position="117"/>
    </location>
</feature>
<protein>
    <submittedName>
        <fullName evidence="2">Uncharacterized protein</fullName>
    </submittedName>
</protein>
<sequence length="117" mass="12778">MIVTRPKTRQMRDQQANKGNRSGDADAGAGKQQRGRVDKQAQARQIHPQRMGGGIADVEQIKRVGQQEYAGGNQRDKREKLPELGPAHVGNAARKPGKNAPGAIFRQQQGHSGQRHA</sequence>
<organism evidence="2 3">
    <name type="scientific">Klebsiella michiganensis</name>
    <dbReference type="NCBI Taxonomy" id="1134687"/>
    <lineage>
        <taxon>Bacteria</taxon>
        <taxon>Pseudomonadati</taxon>
        <taxon>Pseudomonadota</taxon>
        <taxon>Gammaproteobacteria</taxon>
        <taxon>Enterobacterales</taxon>
        <taxon>Enterobacteriaceae</taxon>
        <taxon>Klebsiella/Raoultella group</taxon>
        <taxon>Klebsiella</taxon>
    </lineage>
</organism>
<comment type="caution">
    <text evidence="2">The sequence shown here is derived from an EMBL/GenBank/DDBJ whole genome shotgun (WGS) entry which is preliminary data.</text>
</comment>
<dbReference type="Proteomes" id="UP000255050">
    <property type="component" value="Unassembled WGS sequence"/>
</dbReference>
<accession>A0A7H4LUW6</accession>
<dbReference type="EMBL" id="UGJR01000002">
    <property type="protein sequence ID" value="STR39942.1"/>
    <property type="molecule type" value="Genomic_DNA"/>
</dbReference>
<gene>
    <name evidence="2" type="ORF">NCTC11694_01087</name>
</gene>
<reference evidence="2 3" key="1">
    <citation type="submission" date="2018-06" db="EMBL/GenBank/DDBJ databases">
        <authorList>
            <consortium name="Pathogen Informatics"/>
            <person name="Doyle S."/>
        </authorList>
    </citation>
    <scope>NUCLEOTIDE SEQUENCE [LARGE SCALE GENOMIC DNA]</scope>
    <source>
        <strain evidence="2 3">NCTC11694</strain>
    </source>
</reference>
<dbReference type="AlphaFoldDB" id="A0A7H4LUW6"/>
<proteinExistence type="predicted"/>
<evidence type="ECO:0000313" key="2">
    <source>
        <dbReference type="EMBL" id="STR39942.1"/>
    </source>
</evidence>